<reference evidence="2" key="1">
    <citation type="submission" date="2022-10" db="EMBL/GenBank/DDBJ databases">
        <title>Genome assembly of Pristionchus species.</title>
        <authorList>
            <person name="Yoshida K."/>
            <person name="Sommer R.J."/>
        </authorList>
    </citation>
    <scope>NUCLEOTIDE SEQUENCE [LARGE SCALE GENOMIC DNA]</scope>
    <source>
        <strain evidence="2">RS5460</strain>
    </source>
</reference>
<proteinExistence type="predicted"/>
<evidence type="ECO:0000313" key="1">
    <source>
        <dbReference type="EMBL" id="GMR56655.1"/>
    </source>
</evidence>
<accession>A0AAN5IA34</accession>
<organism evidence="1 2">
    <name type="scientific">Pristionchus mayeri</name>
    <dbReference type="NCBI Taxonomy" id="1317129"/>
    <lineage>
        <taxon>Eukaryota</taxon>
        <taxon>Metazoa</taxon>
        <taxon>Ecdysozoa</taxon>
        <taxon>Nematoda</taxon>
        <taxon>Chromadorea</taxon>
        <taxon>Rhabditida</taxon>
        <taxon>Rhabditina</taxon>
        <taxon>Diplogasteromorpha</taxon>
        <taxon>Diplogasteroidea</taxon>
        <taxon>Neodiplogasteridae</taxon>
        <taxon>Pristionchus</taxon>
    </lineage>
</organism>
<dbReference type="EMBL" id="BTRK01000006">
    <property type="protein sequence ID" value="GMR56655.1"/>
    <property type="molecule type" value="Genomic_DNA"/>
</dbReference>
<comment type="caution">
    <text evidence="1">The sequence shown here is derived from an EMBL/GenBank/DDBJ whole genome shotgun (WGS) entry which is preliminary data.</text>
</comment>
<keyword evidence="2" id="KW-1185">Reference proteome</keyword>
<sequence>RGMCEMKIVGHCISPLHSFSLDEPEISRQHVLSATSEPAGVASSCRFISVHSLSLDDVATGLRRSGAEPRIALGRCG</sequence>
<protein>
    <submittedName>
        <fullName evidence="1">Uncharacterized protein</fullName>
    </submittedName>
</protein>
<gene>
    <name evidence="1" type="ORF">PMAYCL1PPCAC_26850</name>
</gene>
<name>A0AAN5IA34_9BILA</name>
<dbReference type="Proteomes" id="UP001328107">
    <property type="component" value="Unassembled WGS sequence"/>
</dbReference>
<dbReference type="AlphaFoldDB" id="A0AAN5IA34"/>
<feature type="non-terminal residue" evidence="1">
    <location>
        <position position="1"/>
    </location>
</feature>
<evidence type="ECO:0000313" key="2">
    <source>
        <dbReference type="Proteomes" id="UP001328107"/>
    </source>
</evidence>